<dbReference type="EMBL" id="QEAQ01000008">
    <property type="protein sequence ID" value="TPX61354.1"/>
    <property type="molecule type" value="Genomic_DNA"/>
</dbReference>
<evidence type="ECO:0000256" key="3">
    <source>
        <dbReference type="ARBA" id="ARBA00004613"/>
    </source>
</evidence>
<dbReference type="STRING" id="109895.A0A507EC20"/>
<evidence type="ECO:0000256" key="8">
    <source>
        <dbReference type="ARBA" id="ARBA00023239"/>
    </source>
</evidence>
<feature type="signal peptide" evidence="10">
    <location>
        <begin position="1"/>
        <end position="22"/>
    </location>
</feature>
<comment type="catalytic activity">
    <reaction evidence="1 10">
        <text>Eliminative cleavage of (1-&gt;4)-alpha-D-galacturonan to give oligosaccharides with 4-deoxy-alpha-D-galact-4-enuronosyl groups at their non-reducing ends.</text>
        <dbReference type="EC" id="4.2.2.2"/>
    </reaction>
</comment>
<gene>
    <name evidence="11" type="ORF">PhCBS80983_g01140</name>
</gene>
<evidence type="ECO:0000256" key="5">
    <source>
        <dbReference type="ARBA" id="ARBA00022525"/>
    </source>
</evidence>
<dbReference type="PANTHER" id="PTHR33407:SF9">
    <property type="entry name" value="PECTATE LYASE F-RELATED"/>
    <property type="match status" value="1"/>
</dbReference>
<dbReference type="PANTHER" id="PTHR33407">
    <property type="entry name" value="PECTATE LYASE F-RELATED"/>
    <property type="match status" value="1"/>
</dbReference>
<keyword evidence="5 10" id="KW-0964">Secreted</keyword>
<evidence type="ECO:0000313" key="12">
    <source>
        <dbReference type="Proteomes" id="UP000318582"/>
    </source>
</evidence>
<feature type="chain" id="PRO_5025094343" description="Pectate lyase" evidence="10">
    <location>
        <begin position="23"/>
        <end position="263"/>
    </location>
</feature>
<dbReference type="GO" id="GO:0030570">
    <property type="term" value="F:pectate lyase activity"/>
    <property type="evidence" value="ECO:0007669"/>
    <property type="project" value="UniProtKB-UniRule"/>
</dbReference>
<comment type="cofactor">
    <cofactor evidence="2 10">
        <name>Ca(2+)</name>
        <dbReference type="ChEBI" id="CHEBI:29108"/>
    </cofactor>
</comment>
<evidence type="ECO:0000256" key="9">
    <source>
        <dbReference type="ARBA" id="ARBA00025679"/>
    </source>
</evidence>
<dbReference type="SUPFAM" id="SSF51126">
    <property type="entry name" value="Pectin lyase-like"/>
    <property type="match status" value="1"/>
</dbReference>
<accession>A0A507EC20</accession>
<evidence type="ECO:0000256" key="7">
    <source>
        <dbReference type="ARBA" id="ARBA00022837"/>
    </source>
</evidence>
<evidence type="ECO:0000313" key="11">
    <source>
        <dbReference type="EMBL" id="TPX61354.1"/>
    </source>
</evidence>
<comment type="function">
    <text evidence="9 10">Pectinolytic enzyme consist of four classes of enzymes: pectin lyase, polygalacturonase, pectin methylesterase and rhamnogalacturonase. Among pectinolytic enzymes, pectin lyase is the most important in depolymerization of pectin, since it cleaves internal glycosidic bonds of highly methylated pectins. Favors pectate, the anion, over pectin, the methyl ester.</text>
</comment>
<dbReference type="GO" id="GO:0005576">
    <property type="term" value="C:extracellular region"/>
    <property type="evidence" value="ECO:0007669"/>
    <property type="project" value="UniProtKB-SubCell"/>
</dbReference>
<keyword evidence="7 10" id="KW-0106">Calcium</keyword>
<protein>
    <recommendedName>
        <fullName evidence="10">Pectate lyase</fullName>
        <ecNumber evidence="10">4.2.2.2</ecNumber>
    </recommendedName>
</protein>
<comment type="similarity">
    <text evidence="4 10">Belongs to the polysaccharide lyase 3 family.</text>
</comment>
<comment type="subcellular location">
    <subcellularLocation>
        <location evidence="3 10">Secreted</location>
    </subcellularLocation>
</comment>
<dbReference type="Pfam" id="PF03211">
    <property type="entry name" value="Pectate_lyase"/>
    <property type="match status" value="1"/>
</dbReference>
<evidence type="ECO:0000256" key="2">
    <source>
        <dbReference type="ARBA" id="ARBA00001913"/>
    </source>
</evidence>
<evidence type="ECO:0000256" key="1">
    <source>
        <dbReference type="ARBA" id="ARBA00000695"/>
    </source>
</evidence>
<keyword evidence="6 10" id="KW-0732">Signal</keyword>
<dbReference type="EC" id="4.2.2.2" evidence="10"/>
<comment type="caution">
    <text evidence="11">The sequence shown here is derived from an EMBL/GenBank/DDBJ whole genome shotgun (WGS) entry which is preliminary data.</text>
</comment>
<keyword evidence="8 10" id="KW-0456">Lyase</keyword>
<organism evidence="11 12">
    <name type="scientific">Powellomyces hirtus</name>
    <dbReference type="NCBI Taxonomy" id="109895"/>
    <lineage>
        <taxon>Eukaryota</taxon>
        <taxon>Fungi</taxon>
        <taxon>Fungi incertae sedis</taxon>
        <taxon>Chytridiomycota</taxon>
        <taxon>Chytridiomycota incertae sedis</taxon>
        <taxon>Chytridiomycetes</taxon>
        <taxon>Spizellomycetales</taxon>
        <taxon>Powellomycetaceae</taxon>
        <taxon>Powellomyces</taxon>
    </lineage>
</organism>
<dbReference type="Proteomes" id="UP000318582">
    <property type="component" value="Unassembled WGS sequence"/>
</dbReference>
<keyword evidence="12" id="KW-1185">Reference proteome</keyword>
<dbReference type="AlphaFoldDB" id="A0A507EC20"/>
<sequence>MHFSQVLAGAAVFCSLTASTLAAPAAGGLPTSFTFPTATKNNVLTVPQNIAPGATFDGKMESFDRGVSCTGQAEGGAKDAVFILADGATLKNAIIGPNQIEGVHCLGACTIENVFWPKVCEDALSLKGPGNSKVIGGGAKDASDKVIQHNGIGNVDISGFAVQNFGKLYRSCGNCKTQGKRTVTIANVLADQGKVIAGVNSNFGDVVTLQNVKMTGVKQLCDRFEGTTSGEPTKIGSGPDGVSCISKEDNAPLGNLSCISNHM</sequence>
<dbReference type="GO" id="GO:0045490">
    <property type="term" value="P:pectin catabolic process"/>
    <property type="evidence" value="ECO:0007669"/>
    <property type="project" value="TreeGrafter"/>
</dbReference>
<dbReference type="InterPro" id="IPR004898">
    <property type="entry name" value="Pectate_lyase_PlyH/PlyE-like"/>
</dbReference>
<evidence type="ECO:0000256" key="4">
    <source>
        <dbReference type="ARBA" id="ARBA00006463"/>
    </source>
</evidence>
<dbReference type="InterPro" id="IPR011050">
    <property type="entry name" value="Pectin_lyase_fold/virulence"/>
</dbReference>
<evidence type="ECO:0000256" key="10">
    <source>
        <dbReference type="RuleBase" id="RU367009"/>
    </source>
</evidence>
<dbReference type="Gene3D" id="2.160.20.10">
    <property type="entry name" value="Single-stranded right-handed beta-helix, Pectin lyase-like"/>
    <property type="match status" value="1"/>
</dbReference>
<proteinExistence type="inferred from homology"/>
<evidence type="ECO:0000256" key="6">
    <source>
        <dbReference type="ARBA" id="ARBA00022729"/>
    </source>
</evidence>
<reference evidence="11 12" key="1">
    <citation type="journal article" date="2019" name="Sci. Rep.">
        <title>Comparative genomics of chytrid fungi reveal insights into the obligate biotrophic and pathogenic lifestyle of Synchytrium endobioticum.</title>
        <authorList>
            <person name="van de Vossenberg B.T.L.H."/>
            <person name="Warris S."/>
            <person name="Nguyen H.D.T."/>
            <person name="van Gent-Pelzer M.P.E."/>
            <person name="Joly D.L."/>
            <person name="van de Geest H.C."/>
            <person name="Bonants P.J.M."/>
            <person name="Smith D.S."/>
            <person name="Levesque C.A."/>
            <person name="van der Lee T.A.J."/>
        </authorList>
    </citation>
    <scope>NUCLEOTIDE SEQUENCE [LARGE SCALE GENOMIC DNA]</scope>
    <source>
        <strain evidence="11 12">CBS 809.83</strain>
    </source>
</reference>
<dbReference type="InterPro" id="IPR012334">
    <property type="entry name" value="Pectin_lyas_fold"/>
</dbReference>
<name>A0A507EC20_9FUNG</name>